<sequence>MAIDPDAQVHPSAVIEEGAVIGAGARIGPFCHVGPKAVLASGVELMSHVVVQGVTEIGEDTLVHPFTVLGGIPQDLKFKGEETRLTIGKRNRIREHVTMNTGTEGGGGLTSVGDDGLFMAGCHVAHDCHVGNHVIIVNNAALAGHCIIEDEVIIGGLSGVHQWVRIGRGAIIGAVTMVTNDVIPHGLVQAPRGHLDGLNLVGLKRRGVARSDITALRAAFQMLAQGEGAFQDRARRLGEETESDYVRDIVRFITAESDRSFLTPGKTV</sequence>
<evidence type="ECO:0000256" key="7">
    <source>
        <dbReference type="ARBA" id="ARBA00023315"/>
    </source>
</evidence>
<dbReference type="GO" id="GO:0005737">
    <property type="term" value="C:cytoplasm"/>
    <property type="evidence" value="ECO:0007669"/>
    <property type="project" value="UniProtKB-SubCell"/>
</dbReference>
<name>A0A0A0E6Z9_9RHOB</name>
<gene>
    <name evidence="8" type="primary">lpxA</name>
    <name evidence="10" type="ORF">ATO9_21710</name>
</gene>
<comment type="subcellular location">
    <subcellularLocation>
        <location evidence="8">Cytoplasm</location>
    </subcellularLocation>
</comment>
<dbReference type="UniPathway" id="UPA00359">
    <property type="reaction ID" value="UER00477"/>
</dbReference>
<dbReference type="PIRSF" id="PIRSF000456">
    <property type="entry name" value="UDP-GlcNAc_acltr"/>
    <property type="match status" value="1"/>
</dbReference>
<evidence type="ECO:0000256" key="5">
    <source>
        <dbReference type="ARBA" id="ARBA00022737"/>
    </source>
</evidence>
<keyword evidence="2 8" id="KW-0444">Lipid biosynthesis</keyword>
<dbReference type="STRING" id="1461694.ATO9_21710"/>
<keyword evidence="4 8" id="KW-0808">Transferase</keyword>
<dbReference type="PANTHER" id="PTHR43480:SF1">
    <property type="entry name" value="ACYL-[ACYL-CARRIER-PROTEIN]--UDP-N-ACETYLGLUCOSAMINE O-ACYLTRANSFERASE, MITOCHONDRIAL-RELATED"/>
    <property type="match status" value="1"/>
</dbReference>
<evidence type="ECO:0000256" key="1">
    <source>
        <dbReference type="ARBA" id="ARBA00022490"/>
    </source>
</evidence>
<keyword evidence="6 8" id="KW-0443">Lipid metabolism</keyword>
<evidence type="ECO:0000256" key="6">
    <source>
        <dbReference type="ARBA" id="ARBA00023098"/>
    </source>
</evidence>
<keyword evidence="7 8" id="KW-0012">Acyltransferase</keyword>
<comment type="similarity">
    <text evidence="8">Belongs to the transferase hexapeptide repeat family. LpxA subfamily.</text>
</comment>
<dbReference type="SUPFAM" id="SSF51161">
    <property type="entry name" value="Trimeric LpxA-like enzymes"/>
    <property type="match status" value="1"/>
</dbReference>
<comment type="subunit">
    <text evidence="8">Homotrimer.</text>
</comment>
<evidence type="ECO:0000313" key="10">
    <source>
        <dbReference type="EMBL" id="KGM46796.1"/>
    </source>
</evidence>
<dbReference type="eggNOG" id="COG1043">
    <property type="taxonomic scope" value="Bacteria"/>
</dbReference>
<evidence type="ECO:0000256" key="3">
    <source>
        <dbReference type="ARBA" id="ARBA00022556"/>
    </source>
</evidence>
<evidence type="ECO:0000256" key="2">
    <source>
        <dbReference type="ARBA" id="ARBA00022516"/>
    </source>
</evidence>
<keyword evidence="5 8" id="KW-0677">Repeat</keyword>
<dbReference type="InterPro" id="IPR010137">
    <property type="entry name" value="Lipid_A_LpxA"/>
</dbReference>
<dbReference type="Pfam" id="PF13720">
    <property type="entry name" value="Acetyltransf_11"/>
    <property type="match status" value="1"/>
</dbReference>
<dbReference type="InterPro" id="IPR037157">
    <property type="entry name" value="Acetyltransf_C_sf"/>
</dbReference>
<organism evidence="10 11">
    <name type="scientific">Pseudooceanicola atlanticus</name>
    <dbReference type="NCBI Taxonomy" id="1461694"/>
    <lineage>
        <taxon>Bacteria</taxon>
        <taxon>Pseudomonadati</taxon>
        <taxon>Pseudomonadota</taxon>
        <taxon>Alphaproteobacteria</taxon>
        <taxon>Rhodobacterales</taxon>
        <taxon>Paracoccaceae</taxon>
        <taxon>Pseudooceanicola</taxon>
    </lineage>
</organism>
<proteinExistence type="inferred from homology"/>
<comment type="function">
    <text evidence="8">Involved in the biosynthesis of lipid A, a phosphorylated glycolipid that anchors the lipopolysaccharide to the outer membrane of the cell.</text>
</comment>
<dbReference type="PROSITE" id="PS00101">
    <property type="entry name" value="HEXAPEP_TRANSFERASES"/>
    <property type="match status" value="2"/>
</dbReference>
<dbReference type="OrthoDB" id="9807278at2"/>
<keyword evidence="3 8" id="KW-0441">Lipid A biosynthesis</keyword>
<protein>
    <recommendedName>
        <fullName evidence="8">Acyl-[acyl-carrier-protein]--UDP-N-acetylglucosamine O-acyltransferase</fullName>
        <shortName evidence="8">UDP-N-acetylglucosamine acyltransferase</shortName>
        <ecNumber evidence="8">2.3.1.129</ecNumber>
    </recommendedName>
</protein>
<dbReference type="EC" id="2.3.1.129" evidence="8"/>
<dbReference type="GO" id="GO:0016020">
    <property type="term" value="C:membrane"/>
    <property type="evidence" value="ECO:0007669"/>
    <property type="project" value="GOC"/>
</dbReference>
<dbReference type="GO" id="GO:0008780">
    <property type="term" value="F:acyl-[acyl-carrier-protein]-UDP-N-acetylglucosamine O-acyltransferase activity"/>
    <property type="evidence" value="ECO:0007669"/>
    <property type="project" value="UniProtKB-UniRule"/>
</dbReference>
<accession>A0A0A0E6Z9</accession>
<dbReference type="NCBIfam" id="TIGR01852">
    <property type="entry name" value="lipid_A_lpxA"/>
    <property type="match status" value="1"/>
</dbReference>
<dbReference type="NCBIfam" id="NF003657">
    <property type="entry name" value="PRK05289.1"/>
    <property type="match status" value="1"/>
</dbReference>
<dbReference type="Gene3D" id="2.160.10.10">
    <property type="entry name" value="Hexapeptide repeat proteins"/>
    <property type="match status" value="1"/>
</dbReference>
<dbReference type="AlphaFoldDB" id="A0A0A0E6Z9"/>
<dbReference type="InterPro" id="IPR029098">
    <property type="entry name" value="Acetyltransf_C"/>
</dbReference>
<feature type="domain" description="UDP N-acetylglucosamine O-acyltransferase C-terminal" evidence="9">
    <location>
        <begin position="181"/>
        <end position="260"/>
    </location>
</feature>
<dbReference type="Gene3D" id="1.20.1180.10">
    <property type="entry name" value="Udp N-acetylglucosamine O-acyltransferase, C-terminal domain"/>
    <property type="match status" value="1"/>
</dbReference>
<evidence type="ECO:0000256" key="8">
    <source>
        <dbReference type="HAMAP-Rule" id="MF_00387"/>
    </source>
</evidence>
<evidence type="ECO:0000313" key="11">
    <source>
        <dbReference type="Proteomes" id="UP000030004"/>
    </source>
</evidence>
<dbReference type="RefSeq" id="WP_043754324.1">
    <property type="nucleotide sequence ID" value="NZ_AQQX01000020.1"/>
</dbReference>
<dbReference type="CDD" id="cd03351">
    <property type="entry name" value="LbH_UDP-GlcNAc_AT"/>
    <property type="match status" value="1"/>
</dbReference>
<evidence type="ECO:0000259" key="9">
    <source>
        <dbReference type="Pfam" id="PF13720"/>
    </source>
</evidence>
<dbReference type="Proteomes" id="UP000030004">
    <property type="component" value="Unassembled WGS sequence"/>
</dbReference>
<dbReference type="HAMAP" id="MF_00387">
    <property type="entry name" value="LpxA"/>
    <property type="match status" value="1"/>
</dbReference>
<keyword evidence="1 8" id="KW-0963">Cytoplasm</keyword>
<dbReference type="EMBL" id="AQQX01000020">
    <property type="protein sequence ID" value="KGM46796.1"/>
    <property type="molecule type" value="Genomic_DNA"/>
</dbReference>
<dbReference type="InterPro" id="IPR018357">
    <property type="entry name" value="Hexapep_transf_CS"/>
</dbReference>
<dbReference type="GO" id="GO:0009245">
    <property type="term" value="P:lipid A biosynthetic process"/>
    <property type="evidence" value="ECO:0007669"/>
    <property type="project" value="UniProtKB-UniRule"/>
</dbReference>
<comment type="caution">
    <text evidence="10">The sequence shown here is derived from an EMBL/GenBank/DDBJ whole genome shotgun (WGS) entry which is preliminary data.</text>
</comment>
<keyword evidence="11" id="KW-1185">Reference proteome</keyword>
<reference evidence="10 11" key="1">
    <citation type="journal article" date="2015" name="Antonie Van Leeuwenhoek">
        <title>Pseudooceanicola atlanticus gen. nov. sp. nov., isolated from surface seawater of the Atlantic Ocean and reclassification of Oceanicola batsensis, Oceanicola marinus, Oceanicola nitratireducens, Oceanicola nanhaiensis, Oceanicola antarcticus and Oceanicola flagellatus, as Pseudooceanicola batsensis comb. nov., Pseudooceanicola marinus comb. nov., Pseudooceanicola nitratireducens comb. nov., Pseudooceanicola nanhaiensis comb. nov., Pseudooceanicola antarcticus comb. nov., and Pseudooceanicola flagellatus comb. nov.</title>
        <authorList>
            <person name="Lai Q."/>
            <person name="Li G."/>
            <person name="Liu X."/>
            <person name="Du Y."/>
            <person name="Sun F."/>
            <person name="Shao Z."/>
        </authorList>
    </citation>
    <scope>NUCLEOTIDE SEQUENCE [LARGE SCALE GENOMIC DNA]</scope>
    <source>
        <strain evidence="10 11">22II-s11g</strain>
    </source>
</reference>
<comment type="catalytic activity">
    <reaction evidence="8">
        <text>a (3R)-hydroxyacyl-[ACP] + UDP-N-acetyl-alpha-D-glucosamine = a UDP-3-O-[(3R)-3-hydroxyacyl]-N-acetyl-alpha-D-glucosamine + holo-[ACP]</text>
        <dbReference type="Rhea" id="RHEA:67812"/>
        <dbReference type="Rhea" id="RHEA-COMP:9685"/>
        <dbReference type="Rhea" id="RHEA-COMP:9945"/>
        <dbReference type="ChEBI" id="CHEBI:57705"/>
        <dbReference type="ChEBI" id="CHEBI:64479"/>
        <dbReference type="ChEBI" id="CHEBI:78827"/>
        <dbReference type="ChEBI" id="CHEBI:173225"/>
        <dbReference type="EC" id="2.3.1.129"/>
    </reaction>
</comment>
<evidence type="ECO:0000256" key="4">
    <source>
        <dbReference type="ARBA" id="ARBA00022679"/>
    </source>
</evidence>
<comment type="pathway">
    <text evidence="8">Glycolipid biosynthesis; lipid IV(A) biosynthesis; lipid IV(A) from (3R)-3-hydroxytetradecanoyl-[acyl-carrier-protein] and UDP-N-acetyl-alpha-D-glucosamine: step 1/6.</text>
</comment>
<dbReference type="InterPro" id="IPR011004">
    <property type="entry name" value="Trimer_LpxA-like_sf"/>
</dbReference>
<dbReference type="PANTHER" id="PTHR43480">
    <property type="entry name" value="ACYL-[ACYL-CARRIER-PROTEIN]--UDP-N-ACETYLGLUCOSAMINE O-ACYLTRANSFERASE"/>
    <property type="match status" value="1"/>
</dbReference>